<feature type="compositionally biased region" description="Basic and acidic residues" evidence="1">
    <location>
        <begin position="266"/>
        <end position="279"/>
    </location>
</feature>
<accession>A0A0G4GCV7</accession>
<feature type="compositionally biased region" description="Basic residues" evidence="1">
    <location>
        <begin position="1118"/>
        <end position="1131"/>
    </location>
</feature>
<feature type="compositionally biased region" description="Basic and acidic residues" evidence="1">
    <location>
        <begin position="1487"/>
        <end position="1518"/>
    </location>
</feature>
<name>A0A0G4GCV7_9ALVE</name>
<feature type="compositionally biased region" description="Low complexity" evidence="1">
    <location>
        <begin position="68"/>
        <end position="82"/>
    </location>
</feature>
<feature type="region of interest" description="Disordered" evidence="1">
    <location>
        <begin position="1693"/>
        <end position="1877"/>
    </location>
</feature>
<reference evidence="2" key="1">
    <citation type="submission" date="2014-11" db="EMBL/GenBank/DDBJ databases">
        <authorList>
            <person name="Otto D Thomas"/>
            <person name="Naeem Raeece"/>
        </authorList>
    </citation>
    <scope>NUCLEOTIDE SEQUENCE</scope>
</reference>
<feature type="region of interest" description="Disordered" evidence="1">
    <location>
        <begin position="1237"/>
        <end position="1312"/>
    </location>
</feature>
<dbReference type="EMBL" id="CDMZ01001094">
    <property type="protein sequence ID" value="CEM27109.1"/>
    <property type="molecule type" value="Genomic_DNA"/>
</dbReference>
<feature type="region of interest" description="Disordered" evidence="1">
    <location>
        <begin position="2800"/>
        <end position="2912"/>
    </location>
</feature>
<feature type="compositionally biased region" description="Basic residues" evidence="1">
    <location>
        <begin position="1091"/>
        <end position="1107"/>
    </location>
</feature>
<gene>
    <name evidence="2" type="ORF">Cvel_21341</name>
</gene>
<feature type="compositionally biased region" description="Pro residues" evidence="1">
    <location>
        <begin position="1753"/>
        <end position="1765"/>
    </location>
</feature>
<feature type="compositionally biased region" description="Polar residues" evidence="1">
    <location>
        <begin position="141"/>
        <end position="166"/>
    </location>
</feature>
<evidence type="ECO:0000256" key="1">
    <source>
        <dbReference type="SAM" id="MobiDB-lite"/>
    </source>
</evidence>
<feature type="region of interest" description="Disordered" evidence="1">
    <location>
        <begin position="734"/>
        <end position="761"/>
    </location>
</feature>
<feature type="compositionally biased region" description="Basic and acidic residues" evidence="1">
    <location>
        <begin position="2341"/>
        <end position="2350"/>
    </location>
</feature>
<sequence length="3117" mass="333301">MRPTDSSHSVFSLHLTSLCTRGFSFGLEDGEERDREKEKDNDTTASLPQENDQPFLRCTLQAVRSIHQQHQQQQKHSNPQHQAEAAWDETIASEFRFFTDAQEADHLIIFHARRYFCSSSALSDTKRGAELFKGILSRAFKQQTTNTNKPGSTASNPNTRPQSRRSGASRRHPLALLARRGGSLNRSTDSLGLSAVNQKERVSQGAVGSKERPTPERETDLSEFLPWDFVFALEAALAFMHNQEESFLRFLFCSPTPLFSGEVLDEAEHEKERKREKTVSRPGSRNTIVGGIGRGRVRTRRVMASDQEREHEGLFVLGGRVPLFLPSAEIVISRVLDLYAVADVLSHCALFNVAVQTLCQIAGLSRVPASTGMTAECPISTWAAGLDPSGPFGPIGGGGVISSSAAAAASGGVDAAMPSGAVQASASPAEAGGVRAPFGVHGGGVHGEGEAPGEVRVLRIALLKERPETGAMFARVIDAAVAQIASAVPAMHPLDLLMLPPAILLRIFKHPHFLDRAPWAVDRVHSRSCSVCVGTGRELGGHGAALMESFNARVPTAVAVSPLGVVLKRLVGQYSLQATFRSLFETVATFVRVRGDEFSDSEVCDICSVLSVPLSATTSACGGEEGKFQRENDGGFNCEKGEGETDSAEQKEEEEGEEEIDRTGSAQRDEFHADVESLFRSSLTPILQGLSPLPLLSLMRTATGRKSKTLQSQIATMITAQPQARLPAWVDTLDSRKRKGRPSKELAEKQKLHNGEQERNERAVTLSRQLVGLDADTFLSFLTTAGARRDEVSFSTIICALLPPLPSDLALSVFALRSQLSNLRGEPGMCPTGPSDGSDTVRHSNGLSPRLRHQKETPIEALVQGHCPLPCFTSKGVGSSVPGSFGQDRRVSFLPLNRPMQQSLSFQAPDTHLEDTRQLSNRIGPQPPEFNEETDGMRDGEGERVPVEKDGRRFRSVRPIPFNPAATAPPAGSPWVQSSGLPKTNPGAPAPPPVSGPFPPPDSESVSFGLCVPPLSFFDFESPHPDPDSKDSTYSSSASPTSSRPVSASSKGPESESENGYETAEPMSVKGGEEGGSDGEPVAENVVASKKVQKRPVSRSSHTRGRGLSKGPPTRPSSRSRSRSQMGRKIRVGLGGQQSRNPSLATKPLSDPRVVNAEADTETDQQTTQRTEKSCVSSLEPLPAPFHVCVPRVRVTVRREGKNANVSCGGGELPPGDDAGGLVVDATAASFDELPAFVTPRCEQTQTEEVGSAEKEKGGADQSPEHRRERGERTGSPTEEDPPTTAPNESRAATHSAAVSVSGGMGEGSTTSLSAASAKQKEGALSTDVCSLSIVPFKPFHALFKQNLQHEGDKSLLSPGSGDGETGILGVSRNQTVEGGGEGEDVTAFSTFSSVEQSEGATPGREGMGVEREENVFVCTPGGTIFDGFPRSGAVARRDSDASSTATVVQTREDHLEGQEEDRFFKSRAEGGFSSVSIEGDDGEAEGTDHDCALTERRRGWGDGDERGEKESLLREEREEQGEGQISTARFSTRSSPSAFELHVQNCNTAMAQWINRSRGDLYSEKDHGGGTAGAQSGSTTSRHTGGPGTEGGPKPLKAPDGVESPPKAQNFVPPFLQLLYSQPFQNAFRDLRASHGDRGGTLGSYRQGAGSDPLRVFVKRSKQQHQRHRDRERGALFLLSASIQAAHASGAQMGTCRPIAPGGRGGIHGRPGTNQGARLGGNMRGLPFTGAGKQKHHAKQRRQSSNYNNAYPEPPLTPRGPRPPLATGSVQLEVRGDGDLFSSVNGGGSSTARSTGSQGMGGNGAQTSRTAGTGKGYGDGGLPPSIRKGEDKQSVRLMPTATAVPINGRQQGVSGKEGKKSQRMGGHDNGEGRNGEREVVDLSDLLGRTQMFSFADLVDTRSFLTDAFASSHGVTQTQSDPNQGAVLQSSAGVSLRRQPESRRQHGGRGTKLVRRENENGGAENSKSQRRERKEGRERDGEEREAERGERRRLTMETPPPDRRREMMAQTFSGPFRNASRPGGAATDRPPTVQDEKDKGSSLFPHIGRARENGRASAFGHDGCRSLYRKAFQRTFFVPHKMGRRGEDLIAEEEEEGGGGERDEETDPQVLERNSLASGSFRSLRSGSKDHLSRRSLRRSGSRVGTSSAGVNGERERGSRGETEAEASFDLLQGRQPASPDSVNEGDPNISASVRETERGGEKRGATLPPIVSDAGSESGPTDHTEGRTNAVRGQKERSNPAAGFTSGCASRLCALGMGDLARNAKEGVGGASGGEPHVRAGLRCHWVRGGRILALGRRSGLNKDLIKESPSVEVSEDPHESLHQSVSRAESLKSIQGEARIGEDTKGDTDGEDEEANRILSTSVSMQHLVNEEEEGNERLSAPIPHSLISSRHNSETSLLTKSSSSSHSRPPVPVTVPPLHLSKMKISPSLSDLSPNKEPQPNNDPSVTHMLTNDHQDAFGVSSSFPLTLESDAHQQSRESLQNEKPEEIEEEPSHLHNVNFSLSHRASTAPQGSPPSSSRQTNLASVPKPIFAKALAAPLLAFTMASPGRDVVHQPLSSRRQGQRLLSHRPSTNGGDPSAASSSSPSSHLLAAPLSSFQRTVPASMFSPKRNNTKGLSGPPDEVFSPPPQGIGISGGQEGTETCRQSPVGGVAVSLFVLSSERVQASGMTSADLRALTGSLAKALAEFTQLVGPSLQLLLRKVRAVRVEDAVAIARCASILKAEVVLERCRETIAANFGSFSSEDLQSLPPDFIASVLDHPRMGGLGNDSGNFAVSYLLALQGVIVRGLVETVEEEEAKRKEAKEAPYAPHAQSSSGSQGKQAAESMGGEKSMHTTLNQFQGGRPQTPMQTQQQAYAVRGDGKGDGDGARGRDRVEGPLSVSPPDPQSKEKDQGDKGMSSFYGHPSASSQNDRVVFGRSLHGISFGASTADQSNLLNPLSSRQRQMPSGSSFQAQTHNSFGFGSVHAAVGGERERDRGSAVPEGQNLMNPPRGMGGEEKREKENRQLGLPVRVAQMMQRSTFDAIARRIPASALPSDEARLQQLQRLALDHGNVTLFLRCLKRLREISAGQETADSMQHIGIGQVGPGRRGGLQPQGGHSSDFGRLPIECLPDVS</sequence>
<organism evidence="2">
    <name type="scientific">Chromera velia CCMP2878</name>
    <dbReference type="NCBI Taxonomy" id="1169474"/>
    <lineage>
        <taxon>Eukaryota</taxon>
        <taxon>Sar</taxon>
        <taxon>Alveolata</taxon>
        <taxon>Colpodellida</taxon>
        <taxon>Chromeraceae</taxon>
        <taxon>Chromera</taxon>
    </lineage>
</organism>
<feature type="region of interest" description="Disordered" evidence="1">
    <location>
        <begin position="2507"/>
        <end position="2526"/>
    </location>
</feature>
<feature type="compositionally biased region" description="Basic and acidic residues" evidence="1">
    <location>
        <begin position="624"/>
        <end position="643"/>
    </location>
</feature>
<feature type="region of interest" description="Disordered" evidence="1">
    <location>
        <begin position="2972"/>
        <end position="3006"/>
    </location>
</feature>
<feature type="compositionally biased region" description="Pro residues" evidence="1">
    <location>
        <begin position="988"/>
        <end position="1002"/>
    </location>
</feature>
<feature type="region of interest" description="Disordered" evidence="1">
    <location>
        <begin position="2473"/>
        <end position="2495"/>
    </location>
</feature>
<protein>
    <submittedName>
        <fullName evidence="2">Uncharacterized protein</fullName>
    </submittedName>
</protein>
<feature type="region of interest" description="Disordered" evidence="1">
    <location>
        <begin position="2092"/>
        <end position="2244"/>
    </location>
</feature>
<feature type="region of interest" description="Disordered" evidence="1">
    <location>
        <begin position="66"/>
        <end position="85"/>
    </location>
</feature>
<feature type="compositionally biased region" description="Acidic residues" evidence="1">
    <location>
        <begin position="644"/>
        <end position="660"/>
    </location>
</feature>
<feature type="compositionally biased region" description="Basic and acidic residues" evidence="1">
    <location>
        <begin position="2862"/>
        <end position="2878"/>
    </location>
</feature>
<dbReference type="VEuPathDB" id="CryptoDB:Cvel_21341"/>
<feature type="region of interest" description="Disordered" evidence="1">
    <location>
        <begin position="1562"/>
        <end position="1610"/>
    </location>
</feature>
<feature type="compositionally biased region" description="Low complexity" evidence="1">
    <location>
        <begin position="2580"/>
        <end position="2591"/>
    </location>
</feature>
<feature type="region of interest" description="Disordered" evidence="1">
    <location>
        <begin position="29"/>
        <end position="51"/>
    </location>
</feature>
<feature type="compositionally biased region" description="Basic and acidic residues" evidence="1">
    <location>
        <begin position="209"/>
        <end position="219"/>
    </location>
</feature>
<feature type="region of interest" description="Disordered" evidence="1">
    <location>
        <begin position="622"/>
        <end position="668"/>
    </location>
</feature>
<feature type="region of interest" description="Disordered" evidence="1">
    <location>
        <begin position="2371"/>
        <end position="2453"/>
    </location>
</feature>
<feature type="compositionally biased region" description="Basic residues" evidence="1">
    <location>
        <begin position="1734"/>
        <end position="1743"/>
    </location>
</feature>
<feature type="region of interest" description="Disordered" evidence="1">
    <location>
        <begin position="141"/>
        <end position="172"/>
    </location>
</feature>
<feature type="compositionally biased region" description="Basic and acidic residues" evidence="1">
    <location>
        <begin position="2195"/>
        <end position="2205"/>
    </location>
</feature>
<feature type="compositionally biased region" description="Low complexity" evidence="1">
    <location>
        <begin position="2814"/>
        <end position="2828"/>
    </location>
</feature>
<feature type="compositionally biased region" description="Polar residues" evidence="1">
    <location>
        <begin position="1526"/>
        <end position="1537"/>
    </location>
</feature>
<feature type="compositionally biased region" description="Basic and acidic residues" evidence="1">
    <location>
        <begin position="1967"/>
        <end position="2007"/>
    </location>
</feature>
<feature type="compositionally biased region" description="Basic and acidic residues" evidence="1">
    <location>
        <begin position="1252"/>
        <end position="1273"/>
    </location>
</feature>
<feature type="compositionally biased region" description="Basic and acidic residues" evidence="1">
    <location>
        <begin position="742"/>
        <end position="761"/>
    </location>
</feature>
<feature type="compositionally biased region" description="Low complexity" evidence="1">
    <location>
        <begin position="1032"/>
        <end position="1051"/>
    </location>
</feature>
<proteinExistence type="predicted"/>
<feature type="compositionally biased region" description="Polar residues" evidence="1">
    <location>
        <begin position="1286"/>
        <end position="1299"/>
    </location>
</feature>
<feature type="compositionally biased region" description="Basic and acidic residues" evidence="1">
    <location>
        <begin position="32"/>
        <end position="42"/>
    </location>
</feature>
<feature type="region of interest" description="Disordered" evidence="1">
    <location>
        <begin position="1436"/>
        <end position="1537"/>
    </location>
</feature>
<feature type="region of interest" description="Disordered" evidence="1">
    <location>
        <begin position="1914"/>
        <end position="2043"/>
    </location>
</feature>
<feature type="compositionally biased region" description="Basic and acidic residues" evidence="1">
    <location>
        <begin position="1451"/>
        <end position="1469"/>
    </location>
</feature>
<feature type="region of interest" description="Disordered" evidence="1">
    <location>
        <begin position="2555"/>
        <end position="2591"/>
    </location>
</feature>
<feature type="compositionally biased region" description="Polar residues" evidence="1">
    <location>
        <begin position="1914"/>
        <end position="1933"/>
    </location>
</feature>
<feature type="region of interest" description="Disordered" evidence="1">
    <location>
        <begin position="2607"/>
        <end position="2647"/>
    </location>
</feature>
<feature type="compositionally biased region" description="Basic and acidic residues" evidence="1">
    <location>
        <begin position="1021"/>
        <end position="1031"/>
    </location>
</feature>
<feature type="compositionally biased region" description="Acidic residues" evidence="1">
    <location>
        <begin position="2092"/>
        <end position="2107"/>
    </location>
</feature>
<feature type="compositionally biased region" description="Basic and acidic residues" evidence="1">
    <location>
        <begin position="1857"/>
        <end position="1877"/>
    </location>
</feature>
<feature type="region of interest" description="Disordered" evidence="1">
    <location>
        <begin position="185"/>
        <end position="219"/>
    </location>
</feature>
<feature type="compositionally biased region" description="Polar residues" evidence="1">
    <location>
        <begin position="185"/>
        <end position="197"/>
    </location>
</feature>
<feature type="compositionally biased region" description="Polar residues" evidence="1">
    <location>
        <begin position="2430"/>
        <end position="2453"/>
    </location>
</feature>
<evidence type="ECO:0000313" key="2">
    <source>
        <dbReference type="EMBL" id="CEM27109.1"/>
    </source>
</evidence>
<feature type="region of interest" description="Disordered" evidence="1">
    <location>
        <begin position="918"/>
        <end position="1007"/>
    </location>
</feature>
<feature type="compositionally biased region" description="Low complexity" evidence="1">
    <location>
        <begin position="2397"/>
        <end position="2411"/>
    </location>
</feature>
<feature type="compositionally biased region" description="Basic and acidic residues" evidence="1">
    <location>
        <begin position="2997"/>
        <end position="3006"/>
    </location>
</feature>
<feature type="region of interest" description="Disordered" evidence="1">
    <location>
        <begin position="1019"/>
        <end position="1176"/>
    </location>
</feature>
<feature type="region of interest" description="Disordered" evidence="1">
    <location>
        <begin position="2310"/>
        <end position="2355"/>
    </location>
</feature>
<feature type="compositionally biased region" description="Polar residues" evidence="1">
    <location>
        <begin position="2115"/>
        <end position="2126"/>
    </location>
</feature>
<feature type="compositionally biased region" description="Basic and acidic residues" evidence="1">
    <location>
        <begin position="2153"/>
        <end position="2163"/>
    </location>
</feature>
<feature type="compositionally biased region" description="Basic and acidic residues" evidence="1">
    <location>
        <begin position="935"/>
        <end position="953"/>
    </location>
</feature>
<feature type="compositionally biased region" description="Basic and acidic residues" evidence="1">
    <location>
        <begin position="2473"/>
        <end position="2488"/>
    </location>
</feature>
<feature type="region of interest" description="Disordered" evidence="1">
    <location>
        <begin position="265"/>
        <end position="285"/>
    </location>
</feature>